<accession>A0A386K8B9</accession>
<dbReference type="EMBL" id="MH744419">
    <property type="protein sequence ID" value="AYD81551.1"/>
    <property type="molecule type" value="Genomic_DNA"/>
</dbReference>
<reference evidence="1 2" key="1">
    <citation type="submission" date="2018-08" db="EMBL/GenBank/DDBJ databases">
        <authorList>
            <person name="Edupali M."/>
            <person name="Eltaeb M."/>
            <person name="Griswold I."/>
            <person name="Han P."/>
            <person name="Iszauk E."/>
            <person name="Joshi S."/>
            <person name="Kim Y."/>
            <person name="Krakopolsky K."/>
            <person name="Kubyshko V."/>
            <person name="Lee J."/>
            <person name="Lee N.Y."/>
            <person name="Lumaj G."/>
            <person name="Muskovitz J."/>
            <person name="Ning J."/>
            <person name="Noll E."/>
            <person name="Persaud B."/>
            <person name="Shankar N."/>
            <person name="Shim K."/>
            <person name="Srinivasan C."/>
            <person name="Yoon I."/>
            <person name="Zhang S."/>
            <person name="Ziausyte U."/>
            <person name="Jarvik J.W."/>
            <person name="Mcguier N."/>
            <person name="Lopez A.J."/>
            <person name="Garlena R.A."/>
            <person name="Russell D.A."/>
            <person name="Pope W.H."/>
            <person name="Jacobs-Sera D."/>
            <person name="Hatfull G.F."/>
        </authorList>
    </citation>
    <scope>NUCLEOTIDE SEQUENCE [LARGE SCALE GENOMIC DNA]</scope>
</reference>
<protein>
    <submittedName>
        <fullName evidence="1">Uncharacterized protein</fullName>
    </submittedName>
</protein>
<evidence type="ECO:0000313" key="2">
    <source>
        <dbReference type="Proteomes" id="UP000278416"/>
    </source>
</evidence>
<keyword evidence="2" id="KW-1185">Reference proteome</keyword>
<dbReference type="GeneID" id="55811003"/>
<proteinExistence type="predicted"/>
<evidence type="ECO:0000313" key="1">
    <source>
        <dbReference type="EMBL" id="AYD81551.1"/>
    </source>
</evidence>
<name>A0A386K8B9_9CAUD</name>
<sequence>MRITKRQGITDAIELDDDPTIGTPITIHMRNGAAVSITETDAHELLIVETSHRTLRVAPGTANSLTITTVDSFLEAEAPMIPIPSVAELCKVPTGSKLYSVATKTVWTWHGGGLDQITKEGFIVTNTADDSGFATTPEFWQRCAPLLLAATP</sequence>
<organism evidence="1 2">
    <name type="scientific">Arthrobacter phage KBurrousTX</name>
    <dbReference type="NCBI Taxonomy" id="2315608"/>
    <lineage>
        <taxon>Viruses</taxon>
        <taxon>Duplodnaviria</taxon>
        <taxon>Heunggongvirae</taxon>
        <taxon>Uroviricota</taxon>
        <taxon>Caudoviricetes</taxon>
        <taxon>Klausavirus</taxon>
        <taxon>Klausavirus kburrousTX</taxon>
    </lineage>
</organism>
<gene>
    <name evidence="1" type="primary">57</name>
    <name evidence="1" type="ORF">KBurrousTX_57</name>
</gene>
<dbReference type="KEGG" id="vg:55811003"/>
<dbReference type="RefSeq" id="YP_009881730.1">
    <property type="nucleotide sequence ID" value="NC_049442.1"/>
</dbReference>
<dbReference type="Proteomes" id="UP000278416">
    <property type="component" value="Segment"/>
</dbReference>